<keyword evidence="2" id="KW-0808">Transferase</keyword>
<evidence type="ECO:0000256" key="5">
    <source>
        <dbReference type="ARBA" id="ARBA00022840"/>
    </source>
</evidence>
<dbReference type="OrthoDB" id="428078at2759"/>
<evidence type="ECO:0000313" key="8">
    <source>
        <dbReference type="Proteomes" id="UP000604046"/>
    </source>
</evidence>
<dbReference type="Pfam" id="PF00069">
    <property type="entry name" value="Pkinase"/>
    <property type="match status" value="1"/>
</dbReference>
<feature type="domain" description="Protein kinase" evidence="6">
    <location>
        <begin position="1"/>
        <end position="279"/>
    </location>
</feature>
<dbReference type="Proteomes" id="UP000604046">
    <property type="component" value="Unassembled WGS sequence"/>
</dbReference>
<evidence type="ECO:0000256" key="3">
    <source>
        <dbReference type="ARBA" id="ARBA00022741"/>
    </source>
</evidence>
<keyword evidence="4" id="KW-0418">Kinase</keyword>
<keyword evidence="3" id="KW-0547">Nucleotide-binding</keyword>
<dbReference type="SMART" id="SM00220">
    <property type="entry name" value="S_TKc"/>
    <property type="match status" value="1"/>
</dbReference>
<comment type="caution">
    <text evidence="7">The sequence shown here is derived from an EMBL/GenBank/DDBJ whole genome shotgun (WGS) entry which is preliminary data.</text>
</comment>
<proteinExistence type="predicted"/>
<evidence type="ECO:0000256" key="1">
    <source>
        <dbReference type="ARBA" id="ARBA00022527"/>
    </source>
</evidence>
<protein>
    <submittedName>
        <fullName evidence="7">MPK2 protein</fullName>
    </submittedName>
</protein>
<dbReference type="PROSITE" id="PS00108">
    <property type="entry name" value="PROTEIN_KINASE_ST"/>
    <property type="match status" value="1"/>
</dbReference>
<dbReference type="Gene3D" id="1.10.510.10">
    <property type="entry name" value="Transferase(Phosphotransferase) domain 1"/>
    <property type="match status" value="1"/>
</dbReference>
<dbReference type="PROSITE" id="PS50011">
    <property type="entry name" value="PROTEIN_KINASE_DOM"/>
    <property type="match status" value="1"/>
</dbReference>
<dbReference type="EMBL" id="CAJNDS010002321">
    <property type="protein sequence ID" value="CAE7430654.1"/>
    <property type="molecule type" value="Genomic_DNA"/>
</dbReference>
<organism evidence="7 8">
    <name type="scientific">Symbiodinium natans</name>
    <dbReference type="NCBI Taxonomy" id="878477"/>
    <lineage>
        <taxon>Eukaryota</taxon>
        <taxon>Sar</taxon>
        <taxon>Alveolata</taxon>
        <taxon>Dinophyceae</taxon>
        <taxon>Suessiales</taxon>
        <taxon>Symbiodiniaceae</taxon>
        <taxon>Symbiodinium</taxon>
    </lineage>
</organism>
<gene>
    <name evidence="7" type="primary">MPK2</name>
    <name evidence="7" type="ORF">SNAT2548_LOCUS23407</name>
</gene>
<evidence type="ECO:0000256" key="4">
    <source>
        <dbReference type="ARBA" id="ARBA00022777"/>
    </source>
</evidence>
<dbReference type="FunFam" id="1.10.510.10:FF:000624">
    <property type="entry name" value="Mitogen-activated protein kinase"/>
    <property type="match status" value="1"/>
</dbReference>
<name>A0A812RCQ3_9DINO</name>
<accession>A0A812RCQ3</accession>
<evidence type="ECO:0000313" key="7">
    <source>
        <dbReference type="EMBL" id="CAE7430654.1"/>
    </source>
</evidence>
<dbReference type="SUPFAM" id="SSF56112">
    <property type="entry name" value="Protein kinase-like (PK-like)"/>
    <property type="match status" value="1"/>
</dbReference>
<keyword evidence="5" id="KW-0067">ATP-binding</keyword>
<keyword evidence="8" id="KW-1185">Reference proteome</keyword>
<keyword evidence="1" id="KW-0723">Serine/threonine-protein kinase</keyword>
<dbReference type="GO" id="GO:0004674">
    <property type="term" value="F:protein serine/threonine kinase activity"/>
    <property type="evidence" value="ECO:0007669"/>
    <property type="project" value="UniProtKB-KW"/>
</dbReference>
<dbReference type="AlphaFoldDB" id="A0A812RCQ3"/>
<dbReference type="InterPro" id="IPR008271">
    <property type="entry name" value="Ser/Thr_kinase_AS"/>
</dbReference>
<dbReference type="GO" id="GO:0005524">
    <property type="term" value="F:ATP binding"/>
    <property type="evidence" value="ECO:0007669"/>
    <property type="project" value="UniProtKB-KW"/>
</dbReference>
<evidence type="ECO:0000256" key="2">
    <source>
        <dbReference type="ARBA" id="ARBA00022679"/>
    </source>
</evidence>
<dbReference type="InterPro" id="IPR000719">
    <property type="entry name" value="Prot_kinase_dom"/>
</dbReference>
<reference evidence="7" key="1">
    <citation type="submission" date="2021-02" db="EMBL/GenBank/DDBJ databases">
        <authorList>
            <person name="Dougan E. K."/>
            <person name="Rhodes N."/>
            <person name="Thang M."/>
            <person name="Chan C."/>
        </authorList>
    </citation>
    <scope>NUCLEOTIDE SEQUENCE</scope>
</reference>
<evidence type="ECO:0000259" key="6">
    <source>
        <dbReference type="PROSITE" id="PS50011"/>
    </source>
</evidence>
<dbReference type="PANTHER" id="PTHR24055">
    <property type="entry name" value="MITOGEN-ACTIVATED PROTEIN KINASE"/>
    <property type="match status" value="1"/>
</dbReference>
<dbReference type="InterPro" id="IPR011009">
    <property type="entry name" value="Kinase-like_dom_sf"/>
</dbReference>
<dbReference type="Gene3D" id="3.30.200.20">
    <property type="entry name" value="Phosphorylase Kinase, domain 1"/>
    <property type="match status" value="1"/>
</dbReference>
<sequence length="344" mass="39021">MDQEYAVKKVERVFDHPILALRTLREVRLLAHLQHPNLLRLHKLILDGPDFKDAYLCLERMDGDLHSLIHGSKNFLNDHQVQCVLYQMLRGLLCLRCAHVIHRDLKPGNVLVRAGGEVKIGDLGMARGIDSEEDNHDEMMLTEYVVTRHYRAPEVVLTASMYTYAVDMWSAGCILGEMLTRRCIFEGKDSLDQVRKILCILGFQKSEDLDWIPDSSPAKKFVHMCNKTAQANDEGLRKLVSHSGAQPANALAIDMLVQMLRLDPFRRLAVEDALDHGYLSAFQAAEDKEVAHARAIPQMDWSFDRALCFDQQTGKAKSFEVNAFRRAFHEAQGQLQGDGRVSRG</sequence>
<dbReference type="InterPro" id="IPR050117">
    <property type="entry name" value="MAPK"/>
</dbReference>